<sequence length="2497" mass="273416">MAWWQKKLLHYALSRTGLLDDQAIHPENLDITLGRQNVVELKDVGLNIRRISTLAQLPPSLCVEAARVLSLRLTVPADIYQSSIVAELDGIELKARLEDDVEVAKLQPPNKKPRRSARAGSPQHRKVHRRIHSPPPYDPGGPPGSDEDTHFPTTEEMARSFLQGEPAQERRELEAEVTSDKGLEESMLSESSTTSDVGTGAGIGLPGFLAGFLQGIVDRLKVHIKNVEVRLSTEIADDIQGPIPVTLRLRVGTVEVASLDAEQKDDRRHIKLQNIFIDLLSEAGIFSGLSELPMRPPTSSRRSNKNSTSTSTNPPFSPKPSASQTHPSAESNITTEEYPPTPTEALHENLNSSGLDSSHAILRSTQELPQRTSIEASDHDIQPGDDNISWASRRSKSSSSGLAENLWNSMASDDDLPDSMLLERASTPRMFASRDTSPVATRTRRAVSPYDRSIRSPGSWPRAEDSPERHRAHASPGSWPNIDQSQHSLSQPLTPDLEAHGTESLMDNKRTALQESYHSSRAGESASPLASEDEGNEAMTQSRFYSHEEAESMYMSAMTQSPKMHVPGGWGDESRQSELSTPANEQVLEPPGGPVVNEQNESKAPERHSGNVTPRAQSPELSRSSRQIEAATKRLVAVDEISLWLPAVKPEETPASESRPEKQHRDTSMRSSVKTSPRNVPGAFSIYSDMGQSQTQSAPSAAEGTGSMLLPAAKSSRQMGNLEVEIGVVSCSIDISACRLLYGFGMAMTTGFSRPKSASTNSTSDSSKDMASCIGIRSLKLTLFEELPLIDAETSDVGLLALNAQHISLEADSSEVDLRIGRFKALLSGSELLVFDRTSNLSSSIVLAETTPDIAISLKTTKMTVRKRPVTDLAIETLPARLELDLSAIDDTLSSFGGLSGVLELSGSVLSEGGNVTSPVSKPPKGVRFEGDLRSNNLGPELKVNIRIGGSEITLRGEACALNLRTTTLKAVYREQGAIATVEHVILAGPLISHAVETPVTIDLTTVRLEYLLSPGDKDLERLLSLLTPSKDKYDTDNDILLDTLIRQRKKGSLLRAAIGNVKVRVSSLDFFTTFTSLGDELSKLSAVAKYLPEDDRPGLLTLVRVKELEAQLPVNERFGKFQGVCSDLHLAHVGLPALLAFSIDTIRASRMEHSELVHPLIPLAGADNLPMLMARMLGDEAEPTIKIKIFNTCVEYSVPVILALTSVDLEAPPAEVVAEMAKSVANMAVPQGESENGPPGSISSPSKPPKKTNVTLLVHDSALGLKPQNSPAKGLLVLTDARFSTLVPVDSSVKASLELAKAAVFITDDSENNNLDAALPRRGAPSNTSTDLRVTTALSNQGYTSVVSIMAARIDAKVEDDKDATSKSVDVDVYNQLVLLETCADSTKTLFAILGGLAPPTPPSRQPKYLTEPMTIEDMMASFTGEPETKPQEQPETLFDVDESHTQDDPDALLDAPFINDEADDLLMESEMSQSLYGPVSGILGEPQELSEEEDANLTGIGGTVESLLEEDPFEMPSSPDETGMGDAALMRDLQRQCAAPDSDEPIDIGLYEIEDLGFDALGTGQQPLGSRNRFNTPASRGRTVQRDVKQTLPFRLSLHDIHLIWNLHDEYDWQSTRDGITSAVEQVEARAAERKTRRRQSLQDHDDEEESIIGDVLFNSIYIGVPADHDVRDLRRQINRGIDDLASEDESVPLSDTSRPTTQSNTGRQMRQRPRKRLKLERSRSHKAAFELKGVCGDLLIFPPDESDAVSSMDFRVRDFEIFDNVPTSTWRKFLTRLHNNPATREMARPMAHIELMNVKTLENYAASEMVIHAALMPLRLHVDQDALDFIVRFFNFKDESTPDDSIEAEQPFIQRLEVDTVDVRLDYKPKRIDYGVLRAGNTSELMNIINLEATDIKLRHTIVYGLRGFAPLHKTLNDIWTPDVIRNQLPTVLSGLAPVRSLANIGAGMRDVVAIPVREYRKDGRLVRSIQKGALQFGKTTTSELARLGAKLAMGTQNLLTGAEGLLSPSTASPSGRHDTGHQLSSGQAWHENDAGEEEQLERRPAISAYANQPLGVFSGLRSARRYLEHDLLTARDAFIAVQGEILESSNPGSLAAAVVRGAPTVMLRPVIGASRAVGTALLGVGNQIDRDQVRRAEDHWDDMQIVLEADPGSRQLVYAAGALVRGNVTLKPQDYKVLLASLVVSLEGLCMSDSARNVKLFHCEDVASADEFEEVGDCLVKHFELRFPSDLDGKELPPSFSYAFAESTSSRRATIGTKVSYIINATMFSTGKFPGPSQCSHELLFRPLSTFLVTERRTKEVPFPSSSSLGSISPVDFIRRKTSSHLEANQLAILLPDLLWHGQTDTVKLIARSTGRRGNESQNHRVWLQDIFITLQSVITDRTNGRTVRELSYVSVSPAAQLPLDGSPVILMNDFGLQSFIEDDLHVPDFTVDHPFLQYKHQLDVLALVKDLPSGKTFNKKCNSPVKVLPRIVKPAERSEYEDMNYPPPPYES</sequence>
<evidence type="ECO:0000256" key="1">
    <source>
        <dbReference type="ARBA" id="ARBA00004406"/>
    </source>
</evidence>
<keyword evidence="7" id="KW-0072">Autophagy</keyword>
<feature type="region of interest" description="Disordered" evidence="13">
    <location>
        <begin position="427"/>
        <end position="499"/>
    </location>
</feature>
<comment type="subcellular location">
    <subcellularLocation>
        <location evidence="1">Endoplasmic reticulum membrane</location>
        <topology evidence="1">Peripheral membrane protein</topology>
    </subcellularLocation>
    <subcellularLocation>
        <location evidence="2">Preautophagosomal structure membrane</location>
        <topology evidence="2">Peripheral membrane protein</topology>
    </subcellularLocation>
</comment>
<evidence type="ECO:0000256" key="4">
    <source>
        <dbReference type="ARBA" id="ARBA00018070"/>
    </source>
</evidence>
<feature type="region of interest" description="Disordered" evidence="13">
    <location>
        <begin position="163"/>
        <end position="196"/>
    </location>
</feature>
<dbReference type="GO" id="GO:0034045">
    <property type="term" value="C:phagophore assembly site membrane"/>
    <property type="evidence" value="ECO:0007669"/>
    <property type="project" value="UniProtKB-SubCell"/>
</dbReference>
<evidence type="ECO:0000256" key="6">
    <source>
        <dbReference type="ARBA" id="ARBA00022824"/>
    </source>
</evidence>
<feature type="compositionally biased region" description="Basic residues" evidence="13">
    <location>
        <begin position="1712"/>
        <end position="1724"/>
    </location>
</feature>
<dbReference type="OrthoDB" id="18982at2759"/>
<feature type="compositionally biased region" description="Pro residues" evidence="13">
    <location>
        <begin position="133"/>
        <end position="142"/>
    </location>
</feature>
<feature type="region of interest" description="Disordered" evidence="13">
    <location>
        <begin position="1687"/>
        <end position="1724"/>
    </location>
</feature>
<evidence type="ECO:0000256" key="10">
    <source>
        <dbReference type="ARBA" id="ARBA00024479"/>
    </source>
</evidence>
<evidence type="ECO:0000256" key="13">
    <source>
        <dbReference type="SAM" id="MobiDB-lite"/>
    </source>
</evidence>
<dbReference type="EMBL" id="QWIT01000152">
    <property type="protein sequence ID" value="RMZ29805.1"/>
    <property type="molecule type" value="Genomic_DNA"/>
</dbReference>
<feature type="region of interest" description="Disordered" evidence="13">
    <location>
        <begin position="104"/>
        <end position="151"/>
    </location>
</feature>
<dbReference type="GO" id="GO:0032266">
    <property type="term" value="F:phosphatidylinositol-3-phosphate binding"/>
    <property type="evidence" value="ECO:0007669"/>
    <property type="project" value="TreeGrafter"/>
</dbReference>
<reference evidence="14 15" key="1">
    <citation type="journal article" date="2018" name="BMC Genomics">
        <title>Genomic evidence for intraspecific hybridization in a clonal and extremely halotolerant yeast.</title>
        <authorList>
            <person name="Gostincar C."/>
            <person name="Stajich J.E."/>
            <person name="Zupancic J."/>
            <person name="Zalar P."/>
            <person name="Gunde-Cimerman N."/>
        </authorList>
    </citation>
    <scope>NUCLEOTIDE SEQUENCE [LARGE SCALE GENOMIC DNA]</scope>
    <source>
        <strain evidence="14 15">EXF-120</strain>
    </source>
</reference>
<comment type="caution">
    <text evidence="14">The sequence shown here is derived from an EMBL/GenBank/DDBJ whole genome shotgun (WGS) entry which is preliminary data.</text>
</comment>
<feature type="region of interest" description="Disordered" evidence="13">
    <location>
        <begin position="289"/>
        <end position="355"/>
    </location>
</feature>
<dbReference type="PANTHER" id="PTHR13190">
    <property type="entry name" value="AUTOPHAGY-RELATED 2, ISOFORM A"/>
    <property type="match status" value="1"/>
</dbReference>
<feature type="compositionally biased region" description="Polar residues" evidence="13">
    <location>
        <begin position="481"/>
        <end position="493"/>
    </location>
</feature>
<proteinExistence type="inferred from homology"/>
<gene>
    <name evidence="14" type="ORF">D0859_06080</name>
</gene>
<evidence type="ECO:0000313" key="14">
    <source>
        <dbReference type="EMBL" id="RMZ29805.1"/>
    </source>
</evidence>
<dbReference type="GO" id="GO:0005789">
    <property type="term" value="C:endoplasmic reticulum membrane"/>
    <property type="evidence" value="ECO:0007669"/>
    <property type="project" value="UniProtKB-SubCell"/>
</dbReference>
<dbReference type="GO" id="GO:0000422">
    <property type="term" value="P:autophagy of mitochondrion"/>
    <property type="evidence" value="ECO:0007669"/>
    <property type="project" value="TreeGrafter"/>
</dbReference>
<evidence type="ECO:0000256" key="7">
    <source>
        <dbReference type="ARBA" id="ARBA00023006"/>
    </source>
</evidence>
<feature type="compositionally biased region" description="Low complexity" evidence="13">
    <location>
        <begin position="1233"/>
        <end position="1246"/>
    </location>
</feature>
<feature type="compositionally biased region" description="Low complexity" evidence="13">
    <location>
        <begin position="297"/>
        <end position="314"/>
    </location>
</feature>
<protein>
    <recommendedName>
        <fullName evidence="4">Autophagy-related protein 2</fullName>
    </recommendedName>
</protein>
<feature type="compositionally biased region" description="Basic residues" evidence="13">
    <location>
        <begin position="111"/>
        <end position="132"/>
    </location>
</feature>
<name>A0A3M7IW91_HORWE</name>
<comment type="catalytic activity">
    <reaction evidence="12">
        <text>a 1,2-diacyl-sn-glycero-3-phosphocholine(in) = a 1,2-diacyl-sn-glycero-3-phosphocholine(out)</text>
        <dbReference type="Rhea" id="RHEA:38571"/>
        <dbReference type="ChEBI" id="CHEBI:57643"/>
    </reaction>
</comment>
<feature type="compositionally biased region" description="Polar residues" evidence="13">
    <location>
        <begin position="1696"/>
        <end position="1711"/>
    </location>
</feature>
<dbReference type="GO" id="GO:0034727">
    <property type="term" value="P:piecemeal microautophagy of the nucleus"/>
    <property type="evidence" value="ECO:0007669"/>
    <property type="project" value="TreeGrafter"/>
</dbReference>
<comment type="similarity">
    <text evidence="3">Belongs to the ATG2 family.</text>
</comment>
<feature type="compositionally biased region" description="Polar residues" evidence="13">
    <location>
        <begin position="322"/>
        <end position="333"/>
    </location>
</feature>
<feature type="compositionally biased region" description="Polar residues" evidence="13">
    <location>
        <begin position="610"/>
        <end position="627"/>
    </location>
</feature>
<dbReference type="GO" id="GO:0000045">
    <property type="term" value="P:autophagosome assembly"/>
    <property type="evidence" value="ECO:0007669"/>
    <property type="project" value="TreeGrafter"/>
</dbReference>
<feature type="compositionally biased region" description="Basic and acidic residues" evidence="13">
    <location>
        <begin position="167"/>
        <end position="184"/>
    </location>
</feature>
<dbReference type="InterPro" id="IPR026849">
    <property type="entry name" value="ATG2"/>
</dbReference>
<feature type="compositionally biased region" description="Basic and acidic residues" evidence="13">
    <location>
        <begin position="600"/>
        <end position="609"/>
    </location>
</feature>
<dbReference type="GO" id="GO:0006869">
    <property type="term" value="P:lipid transport"/>
    <property type="evidence" value="ECO:0007669"/>
    <property type="project" value="UniProtKB-KW"/>
</dbReference>
<accession>A0A3M7IW91</accession>
<comment type="catalytic activity">
    <reaction evidence="10">
        <text>a 1,2-diacyl-sn-glycero-3-phospho-L-serine(in) = a 1,2-diacyl-sn-glycero-3-phospho-L-serine(out)</text>
        <dbReference type="Rhea" id="RHEA:38663"/>
        <dbReference type="ChEBI" id="CHEBI:57262"/>
    </reaction>
</comment>
<evidence type="ECO:0000256" key="11">
    <source>
        <dbReference type="ARBA" id="ARBA00024615"/>
    </source>
</evidence>
<evidence type="ECO:0000256" key="5">
    <source>
        <dbReference type="ARBA" id="ARBA00022448"/>
    </source>
</evidence>
<dbReference type="VEuPathDB" id="FungiDB:BTJ68_05810"/>
<evidence type="ECO:0000256" key="2">
    <source>
        <dbReference type="ARBA" id="ARBA00004623"/>
    </source>
</evidence>
<evidence type="ECO:0000256" key="8">
    <source>
        <dbReference type="ARBA" id="ARBA00023055"/>
    </source>
</evidence>
<dbReference type="GO" id="GO:0061709">
    <property type="term" value="P:reticulophagy"/>
    <property type="evidence" value="ECO:0007669"/>
    <property type="project" value="TreeGrafter"/>
</dbReference>
<feature type="region of interest" description="Disordered" evidence="13">
    <location>
        <begin position="2007"/>
        <end position="2044"/>
    </location>
</feature>
<keyword evidence="9" id="KW-0472">Membrane</keyword>
<dbReference type="Pfam" id="PF13329">
    <property type="entry name" value="ATG2_CAD"/>
    <property type="match status" value="1"/>
</dbReference>
<evidence type="ECO:0000313" key="15">
    <source>
        <dbReference type="Proteomes" id="UP000281677"/>
    </source>
</evidence>
<feature type="compositionally biased region" description="Basic and acidic residues" evidence="13">
    <location>
        <begin position="658"/>
        <end position="668"/>
    </location>
</feature>
<organism evidence="14 15">
    <name type="scientific">Hortaea werneckii</name>
    <name type="common">Black yeast</name>
    <name type="synonym">Cladosporium werneckii</name>
    <dbReference type="NCBI Taxonomy" id="91943"/>
    <lineage>
        <taxon>Eukaryota</taxon>
        <taxon>Fungi</taxon>
        <taxon>Dikarya</taxon>
        <taxon>Ascomycota</taxon>
        <taxon>Pezizomycotina</taxon>
        <taxon>Dothideomycetes</taxon>
        <taxon>Dothideomycetidae</taxon>
        <taxon>Mycosphaerellales</taxon>
        <taxon>Teratosphaeriaceae</taxon>
        <taxon>Hortaea</taxon>
    </lineage>
</organism>
<evidence type="ECO:0000256" key="3">
    <source>
        <dbReference type="ARBA" id="ARBA00009714"/>
    </source>
</evidence>
<feature type="compositionally biased region" description="Low complexity" evidence="13">
    <location>
        <begin position="185"/>
        <end position="195"/>
    </location>
</feature>
<feature type="region of interest" description="Disordered" evidence="13">
    <location>
        <begin position="649"/>
        <end position="680"/>
    </location>
</feature>
<keyword evidence="5" id="KW-0813">Transport</keyword>
<keyword evidence="8" id="KW-0445">Lipid transport</keyword>
<feature type="region of interest" description="Disordered" evidence="13">
    <location>
        <begin position="371"/>
        <end position="396"/>
    </location>
</feature>
<dbReference type="GO" id="GO:0061908">
    <property type="term" value="C:phagophore"/>
    <property type="evidence" value="ECO:0007669"/>
    <property type="project" value="TreeGrafter"/>
</dbReference>
<evidence type="ECO:0000256" key="12">
    <source>
        <dbReference type="ARBA" id="ARBA00024631"/>
    </source>
</evidence>
<feature type="compositionally biased region" description="Polar residues" evidence="13">
    <location>
        <begin position="669"/>
        <end position="678"/>
    </location>
</feature>
<feature type="region of interest" description="Disordered" evidence="13">
    <location>
        <begin position="1231"/>
        <end position="1252"/>
    </location>
</feature>
<feature type="region of interest" description="Disordered" evidence="13">
    <location>
        <begin position="561"/>
        <end position="627"/>
    </location>
</feature>
<comment type="catalytic activity">
    <reaction evidence="11">
        <text>a 1,2-diacyl-sn-glycero-3-phosphoethanolamine(in) = a 1,2-diacyl-sn-glycero-3-phosphoethanolamine(out)</text>
        <dbReference type="Rhea" id="RHEA:38895"/>
        <dbReference type="ChEBI" id="CHEBI:64612"/>
    </reaction>
</comment>
<dbReference type="Proteomes" id="UP000281677">
    <property type="component" value="Unassembled WGS sequence"/>
</dbReference>
<dbReference type="PANTHER" id="PTHR13190:SF1">
    <property type="entry name" value="AUTOPHAGY-RELATED 2, ISOFORM A"/>
    <property type="match status" value="1"/>
</dbReference>
<evidence type="ECO:0000256" key="9">
    <source>
        <dbReference type="ARBA" id="ARBA00023136"/>
    </source>
</evidence>
<dbReference type="GO" id="GO:0061723">
    <property type="term" value="P:glycophagy"/>
    <property type="evidence" value="ECO:0007669"/>
    <property type="project" value="TreeGrafter"/>
</dbReference>
<feature type="region of interest" description="Disordered" evidence="13">
    <location>
        <begin position="515"/>
        <end position="538"/>
    </location>
</feature>
<dbReference type="GO" id="GO:0043495">
    <property type="term" value="F:protein-membrane adaptor activity"/>
    <property type="evidence" value="ECO:0007669"/>
    <property type="project" value="TreeGrafter"/>
</dbReference>
<keyword evidence="6" id="KW-0256">Endoplasmic reticulum</keyword>